<dbReference type="EMBL" id="JBEZNA010000051">
    <property type="protein sequence ID" value="MEU9579602.1"/>
    <property type="molecule type" value="Genomic_DNA"/>
</dbReference>
<proteinExistence type="predicted"/>
<gene>
    <name evidence="1" type="ORF">AB0D95_20410</name>
</gene>
<comment type="caution">
    <text evidence="1">The sequence shown here is derived from an EMBL/GenBank/DDBJ whole genome shotgun (WGS) entry which is preliminary data.</text>
</comment>
<evidence type="ECO:0000313" key="2">
    <source>
        <dbReference type="Proteomes" id="UP001551584"/>
    </source>
</evidence>
<dbReference type="RefSeq" id="WP_359274648.1">
    <property type="nucleotide sequence ID" value="NZ_JBEZNA010000051.1"/>
</dbReference>
<accession>A0ABV3ETQ8</accession>
<sequence length="74" mass="7377">MRAIKRSVRLAALGAAFLAGVAGLTPGDIDWPVSQSAPVVAAGVTESGDIDWPAPQPAVATAADAGLPGDIDWP</sequence>
<keyword evidence="2" id="KW-1185">Reference proteome</keyword>
<protein>
    <submittedName>
        <fullName evidence="1">Uncharacterized protein</fullName>
    </submittedName>
</protein>
<dbReference type="Proteomes" id="UP001551584">
    <property type="component" value="Unassembled WGS sequence"/>
</dbReference>
<reference evidence="1 2" key="1">
    <citation type="submission" date="2024-06" db="EMBL/GenBank/DDBJ databases">
        <title>The Natural Products Discovery Center: Release of the First 8490 Sequenced Strains for Exploring Actinobacteria Biosynthetic Diversity.</title>
        <authorList>
            <person name="Kalkreuter E."/>
            <person name="Kautsar S.A."/>
            <person name="Yang D."/>
            <person name="Bader C.D."/>
            <person name="Teijaro C.N."/>
            <person name="Fluegel L."/>
            <person name="Davis C.M."/>
            <person name="Simpson J.R."/>
            <person name="Lauterbach L."/>
            <person name="Steele A.D."/>
            <person name="Gui C."/>
            <person name="Meng S."/>
            <person name="Li G."/>
            <person name="Viehrig K."/>
            <person name="Ye F."/>
            <person name="Su P."/>
            <person name="Kiefer A.F."/>
            <person name="Nichols A."/>
            <person name="Cepeda A.J."/>
            <person name="Yan W."/>
            <person name="Fan B."/>
            <person name="Jiang Y."/>
            <person name="Adhikari A."/>
            <person name="Zheng C.-J."/>
            <person name="Schuster L."/>
            <person name="Cowan T.M."/>
            <person name="Smanski M.J."/>
            <person name="Chevrette M.G."/>
            <person name="De Carvalho L.P.S."/>
            <person name="Shen B."/>
        </authorList>
    </citation>
    <scope>NUCLEOTIDE SEQUENCE [LARGE SCALE GENOMIC DNA]</scope>
    <source>
        <strain evidence="1 2">NPDC048117</strain>
    </source>
</reference>
<evidence type="ECO:0000313" key="1">
    <source>
        <dbReference type="EMBL" id="MEU9579602.1"/>
    </source>
</evidence>
<name>A0ABV3ETQ8_9ACTN</name>
<organism evidence="1 2">
    <name type="scientific">Streptomyces chilikensis</name>
    <dbReference type="NCBI Taxonomy" id="1194079"/>
    <lineage>
        <taxon>Bacteria</taxon>
        <taxon>Bacillati</taxon>
        <taxon>Actinomycetota</taxon>
        <taxon>Actinomycetes</taxon>
        <taxon>Kitasatosporales</taxon>
        <taxon>Streptomycetaceae</taxon>
        <taxon>Streptomyces</taxon>
    </lineage>
</organism>